<feature type="compositionally biased region" description="Basic and acidic residues" evidence="2">
    <location>
        <begin position="69"/>
        <end position="79"/>
    </location>
</feature>
<feature type="coiled-coil region" evidence="1">
    <location>
        <begin position="210"/>
        <end position="259"/>
    </location>
</feature>
<protein>
    <recommendedName>
        <fullName evidence="4">Antigen P35</fullName>
    </recommendedName>
</protein>
<evidence type="ECO:0000256" key="2">
    <source>
        <dbReference type="SAM" id="MobiDB-lite"/>
    </source>
</evidence>
<accession>A0A0X9L651</accession>
<evidence type="ECO:0000313" key="3">
    <source>
        <dbReference type="EMBL" id="ALZ45555.1"/>
    </source>
</evidence>
<geneLocation type="plasmid" evidence="3">
    <name>lpC</name>
</geneLocation>
<sequence>MKGRRIFVKGRRIFVKGRRIFMKKNLFIFKLLILGLVVSCNLDSKLLDNKERNKDDSKGVVNGVQGDEPAAKEESVKKEVIGDDDSKGVVNDVQGDESSSKEYVFDDKEKLISELKKDVDNVKGLVSQDKAEVEDESQYGMKDEVFKAVLNTANNKTLDNDENKELRRLFYSSLLYNKDKIKEFAKILQKIESDNTNKGTWIRDIMNAVILELQSNFEEVIAKVEENKDKLDKLSLDDLKEVKTKLEEIQLQKLNWRKAVNSLIESYKAKTDDIDSDSKKLIEHVEKEYKDLITVKIPGMKAVYDKIVGVLNTIE</sequence>
<feature type="region of interest" description="Disordered" evidence="2">
    <location>
        <begin position="55"/>
        <end position="79"/>
    </location>
</feature>
<dbReference type="NCBIfam" id="NF033729">
    <property type="entry name" value="borfam54_2"/>
    <property type="match status" value="1"/>
</dbReference>
<keyword evidence="1" id="KW-0175">Coiled coil</keyword>
<keyword evidence="3" id="KW-0614">Plasmid</keyword>
<dbReference type="Pfam" id="PF05714">
    <property type="entry name" value="PFam54_60"/>
    <property type="match status" value="1"/>
</dbReference>
<reference evidence="3" key="1">
    <citation type="submission" date="2015-05" db="EMBL/GenBank/DDBJ databases">
        <title>Partial sequence of plasmid lpC of Borrelia miyamotoi strain LB-2001.</title>
        <authorList>
            <person name="Barbour A.G."/>
        </authorList>
    </citation>
    <scope>NUCLEOTIDE SEQUENCE</scope>
    <source>
        <strain evidence="3">LB-2001</strain>
        <plasmid evidence="3">lpC</plasmid>
    </source>
</reference>
<dbReference type="EMBL" id="KR919748">
    <property type="protein sequence ID" value="ALZ45555.1"/>
    <property type="molecule type" value="Genomic_DNA"/>
</dbReference>
<dbReference type="NCBIfam" id="NF033730">
    <property type="entry name" value="borfam54_3"/>
    <property type="match status" value="1"/>
</dbReference>
<name>A0A0X9L651_9SPIR</name>
<evidence type="ECO:0008006" key="4">
    <source>
        <dbReference type="Google" id="ProtNLM"/>
    </source>
</evidence>
<organism evidence="3">
    <name type="scientific">Borrelia miyamotoi</name>
    <dbReference type="NCBI Taxonomy" id="47466"/>
    <lineage>
        <taxon>Bacteria</taxon>
        <taxon>Pseudomonadati</taxon>
        <taxon>Spirochaetota</taxon>
        <taxon>Spirochaetia</taxon>
        <taxon>Spirochaetales</taxon>
        <taxon>Borreliaceae</taxon>
        <taxon>Borrelia</taxon>
    </lineage>
</organism>
<dbReference type="NCBIfam" id="NF033728">
    <property type="entry name" value="borfam54_1"/>
    <property type="match status" value="1"/>
</dbReference>
<proteinExistence type="predicted"/>
<evidence type="ECO:0000256" key="1">
    <source>
        <dbReference type="SAM" id="Coils"/>
    </source>
</evidence>
<dbReference type="InterPro" id="IPR008421">
    <property type="entry name" value="Borrelia_lipoprotein_PFam54/60"/>
</dbReference>
<dbReference type="AlphaFoldDB" id="A0A0X9L651"/>
<dbReference type="Gene3D" id="1.10.3160.10">
    <property type="entry name" value="Bbcrasp-1"/>
    <property type="match status" value="1"/>
</dbReference>